<evidence type="ECO:0000256" key="2">
    <source>
        <dbReference type="SAM" id="Phobius"/>
    </source>
</evidence>
<feature type="transmembrane region" description="Helical" evidence="2">
    <location>
        <begin position="95"/>
        <end position="113"/>
    </location>
</feature>
<feature type="transmembrane region" description="Helical" evidence="2">
    <location>
        <begin position="35"/>
        <end position="53"/>
    </location>
</feature>
<evidence type="ECO:0000313" key="4">
    <source>
        <dbReference type="Proteomes" id="UP000314223"/>
    </source>
</evidence>
<evidence type="ECO:0000256" key="1">
    <source>
        <dbReference type="SAM" id="MobiDB-lite"/>
    </source>
</evidence>
<sequence length="179" mass="19341">MDEHRTLSTEKSPEAHGAGGNGERPRRRGLLGAEMSLWLMGSLVALTIPRTVLTDIGVLEADESLLYFVLALAPYAVWLAAAVLRRTRTPLRDHLLVGGLYGLSLILVHELFWNVETSQGQNPPQGAIDLAAGYTEPVSTVIIHASEFGIAMMIGLGSGVVMASIAFIGQRIRRGLRSR</sequence>
<name>A0A5C4X4H4_9MICO</name>
<comment type="caution">
    <text evidence="3">The sequence shown here is derived from an EMBL/GenBank/DDBJ whole genome shotgun (WGS) entry which is preliminary data.</text>
</comment>
<feature type="transmembrane region" description="Helical" evidence="2">
    <location>
        <begin position="65"/>
        <end position="83"/>
    </location>
</feature>
<keyword evidence="2" id="KW-1133">Transmembrane helix</keyword>
<dbReference type="Proteomes" id="UP000314223">
    <property type="component" value="Unassembled WGS sequence"/>
</dbReference>
<dbReference type="RefSeq" id="WP_139467616.1">
    <property type="nucleotide sequence ID" value="NZ_VDMQ01000002.1"/>
</dbReference>
<gene>
    <name evidence="3" type="ORF">FHQ09_04400</name>
</gene>
<feature type="transmembrane region" description="Helical" evidence="2">
    <location>
        <begin position="148"/>
        <end position="169"/>
    </location>
</feature>
<keyword evidence="2" id="KW-0812">Transmembrane</keyword>
<protein>
    <submittedName>
        <fullName evidence="3">Uncharacterized protein</fullName>
    </submittedName>
</protein>
<dbReference type="AlphaFoldDB" id="A0A5C4X4H4"/>
<reference evidence="3 4" key="1">
    <citation type="submission" date="2019-06" db="EMBL/GenBank/DDBJ databases">
        <authorList>
            <person name="Mardanova A.M."/>
            <person name="Pudova D.S."/>
            <person name="Shagimardanova E.I."/>
            <person name="Gogoleva N.E."/>
            <person name="Lutfullin M.T."/>
            <person name="Hadieva G.F."/>
            <person name="Sharipova M.R."/>
        </authorList>
    </citation>
    <scope>NUCLEOTIDE SEQUENCE [LARGE SCALE GENOMIC DNA]</scope>
    <source>
        <strain evidence="3 4">MG-1</strain>
    </source>
</reference>
<dbReference type="EMBL" id="VDMQ01000002">
    <property type="protein sequence ID" value="TNM56820.1"/>
    <property type="molecule type" value="Genomic_DNA"/>
</dbReference>
<proteinExistence type="predicted"/>
<organism evidence="3 4">
    <name type="scientific">Brevibacterium sediminis</name>
    <dbReference type="NCBI Taxonomy" id="1857024"/>
    <lineage>
        <taxon>Bacteria</taxon>
        <taxon>Bacillati</taxon>
        <taxon>Actinomycetota</taxon>
        <taxon>Actinomycetes</taxon>
        <taxon>Micrococcales</taxon>
        <taxon>Brevibacteriaceae</taxon>
        <taxon>Brevibacterium</taxon>
    </lineage>
</organism>
<evidence type="ECO:0000313" key="3">
    <source>
        <dbReference type="EMBL" id="TNM56820.1"/>
    </source>
</evidence>
<accession>A0A5C4X4H4</accession>
<feature type="compositionally biased region" description="Basic and acidic residues" evidence="1">
    <location>
        <begin position="1"/>
        <end position="14"/>
    </location>
</feature>
<feature type="region of interest" description="Disordered" evidence="1">
    <location>
        <begin position="1"/>
        <end position="26"/>
    </location>
</feature>
<keyword evidence="2" id="KW-0472">Membrane</keyword>